<dbReference type="PROSITE" id="PS50181">
    <property type="entry name" value="FBOX"/>
    <property type="match status" value="1"/>
</dbReference>
<gene>
    <name evidence="3" type="ORF">TWF481_000321</name>
</gene>
<sequence length="435" mass="49298">MDQIGTQSQPQPESPPNALNALPTEIHLGILEKLPGQDLKALALCSKYYNDISRRFLFRHVQNNGLKLFQGGSCEGIRHHVQSVKLVFKNNETHSSQYEPQEDFDRTAYSKLRVNLATLKLFPCVRSLHVFLKSIRSVEKAIYLTILKAIGNSEFRNTLEDLRFEIERDNDATPTQQLSQDQRYKYIYSNIATVDQEFIGNTLPSEYKLETFTNATPNLPALKRFRLCGFDFPSPIDDPRSNNFRKHGFYYHSIALAPRLRDLHVDIPWGFEDIFNKESLDLHPDLVSAFSRIQSLTLRLIQIPGRSNIQRLPEIFPNLENLDIRPHFNSTLGVRSDTSSSYDAITNLKSVRAITLPWPILKMTNRADGGILTELACSWKRGGLHRLETVVFVDRLYVLGQCADVKASIRLEGPAGGTVTGILQISDEPSGPDMS</sequence>
<dbReference type="InterPro" id="IPR001810">
    <property type="entry name" value="F-box_dom"/>
</dbReference>
<comment type="caution">
    <text evidence="3">The sequence shown here is derived from an EMBL/GenBank/DDBJ whole genome shotgun (WGS) entry which is preliminary data.</text>
</comment>
<dbReference type="Proteomes" id="UP001370758">
    <property type="component" value="Unassembled WGS sequence"/>
</dbReference>
<keyword evidence="4" id="KW-1185">Reference proteome</keyword>
<reference evidence="3 4" key="1">
    <citation type="submission" date="2023-08" db="EMBL/GenBank/DDBJ databases">
        <authorList>
            <person name="Palmer J.M."/>
        </authorList>
    </citation>
    <scope>NUCLEOTIDE SEQUENCE [LARGE SCALE GENOMIC DNA]</scope>
    <source>
        <strain evidence="3 4">TWF481</strain>
    </source>
</reference>
<evidence type="ECO:0000313" key="4">
    <source>
        <dbReference type="Proteomes" id="UP001370758"/>
    </source>
</evidence>
<feature type="compositionally biased region" description="Polar residues" evidence="1">
    <location>
        <begin position="1"/>
        <end position="11"/>
    </location>
</feature>
<protein>
    <recommendedName>
        <fullName evidence="2">F-box domain-containing protein</fullName>
    </recommendedName>
</protein>
<feature type="domain" description="F-box" evidence="2">
    <location>
        <begin position="16"/>
        <end position="61"/>
    </location>
</feature>
<dbReference type="AlphaFoldDB" id="A0AAV9WNU9"/>
<dbReference type="EMBL" id="JAVHJL010000001">
    <property type="protein sequence ID" value="KAK6511405.1"/>
    <property type="molecule type" value="Genomic_DNA"/>
</dbReference>
<evidence type="ECO:0000313" key="3">
    <source>
        <dbReference type="EMBL" id="KAK6511405.1"/>
    </source>
</evidence>
<evidence type="ECO:0000259" key="2">
    <source>
        <dbReference type="PROSITE" id="PS50181"/>
    </source>
</evidence>
<dbReference type="InterPro" id="IPR036047">
    <property type="entry name" value="F-box-like_dom_sf"/>
</dbReference>
<feature type="region of interest" description="Disordered" evidence="1">
    <location>
        <begin position="1"/>
        <end position="20"/>
    </location>
</feature>
<organism evidence="3 4">
    <name type="scientific">Arthrobotrys musiformis</name>
    <dbReference type="NCBI Taxonomy" id="47236"/>
    <lineage>
        <taxon>Eukaryota</taxon>
        <taxon>Fungi</taxon>
        <taxon>Dikarya</taxon>
        <taxon>Ascomycota</taxon>
        <taxon>Pezizomycotina</taxon>
        <taxon>Orbiliomycetes</taxon>
        <taxon>Orbiliales</taxon>
        <taxon>Orbiliaceae</taxon>
        <taxon>Arthrobotrys</taxon>
    </lineage>
</organism>
<evidence type="ECO:0000256" key="1">
    <source>
        <dbReference type="SAM" id="MobiDB-lite"/>
    </source>
</evidence>
<proteinExistence type="predicted"/>
<dbReference type="SUPFAM" id="SSF81383">
    <property type="entry name" value="F-box domain"/>
    <property type="match status" value="1"/>
</dbReference>
<name>A0AAV9WNU9_9PEZI</name>
<accession>A0AAV9WNU9</accession>